<proteinExistence type="predicted"/>
<reference evidence="2" key="1">
    <citation type="journal article" date="2020" name="Syst. Appl. Microbiol.">
        <title>Streptomyces alkaliterrae sp. nov., isolated from an alkaline soil, and emended descriptions of Streptomyces alkaliphilus, Streptomyces calidiresistens and Streptomyces durbertensis.</title>
        <authorList>
            <person name="Swiecimska M."/>
            <person name="Golinska P."/>
            <person name="Nouioui I."/>
            <person name="Wypij M."/>
            <person name="Rai M."/>
            <person name="Sangal V."/>
            <person name="Goodfellow M."/>
        </authorList>
    </citation>
    <scope>NUCLEOTIDE SEQUENCE [LARGE SCALE GENOMIC DNA]</scope>
    <source>
        <strain evidence="2">DSM 104538</strain>
    </source>
</reference>
<protein>
    <submittedName>
        <fullName evidence="1">Uncharacterized protein</fullName>
    </submittedName>
</protein>
<sequence length="59" mass="6266">MIPLHPQRCDRCGSENATVRLASLIEQNTGPGGSHRACTACLPHGQGQFDAPEPGRVAR</sequence>
<keyword evidence="2" id="KW-1185">Reference proteome</keyword>
<comment type="caution">
    <text evidence="1">The sequence shown here is derived from an EMBL/GenBank/DDBJ whole genome shotgun (WGS) entry which is preliminary data.</text>
</comment>
<evidence type="ECO:0000313" key="2">
    <source>
        <dbReference type="Proteomes" id="UP000766698"/>
    </source>
</evidence>
<name>A0ABR6ELY0_9ACTN</name>
<dbReference type="Proteomes" id="UP000766698">
    <property type="component" value="Unassembled WGS sequence"/>
</dbReference>
<evidence type="ECO:0000313" key="1">
    <source>
        <dbReference type="EMBL" id="MBB1246326.1"/>
    </source>
</evidence>
<dbReference type="RefSeq" id="WP_182857595.1">
    <property type="nucleotide sequence ID" value="NZ_WMLF01000459.1"/>
</dbReference>
<accession>A0ABR6ELY0</accession>
<dbReference type="EMBL" id="WMLF01000459">
    <property type="protein sequence ID" value="MBB1246326.1"/>
    <property type="molecule type" value="Genomic_DNA"/>
</dbReference>
<gene>
    <name evidence="1" type="ORF">GL263_22610</name>
</gene>
<organism evidence="1 2">
    <name type="scientific">Streptomyces durbertensis</name>
    <dbReference type="NCBI Taxonomy" id="2448886"/>
    <lineage>
        <taxon>Bacteria</taxon>
        <taxon>Bacillati</taxon>
        <taxon>Actinomycetota</taxon>
        <taxon>Actinomycetes</taxon>
        <taxon>Kitasatosporales</taxon>
        <taxon>Streptomycetaceae</taxon>
        <taxon>Streptomyces</taxon>
    </lineage>
</organism>